<dbReference type="KEGG" id="ari:UM93_10525"/>
<keyword evidence="2" id="KW-1185">Reference proteome</keyword>
<accession>A0A0D4C0E6</accession>
<protein>
    <submittedName>
        <fullName evidence="1">Uncharacterized protein</fullName>
    </submittedName>
</protein>
<proteinExistence type="predicted"/>
<evidence type="ECO:0000313" key="1">
    <source>
        <dbReference type="EMBL" id="AJT41841.1"/>
    </source>
</evidence>
<organism evidence="1 2">
    <name type="scientific">Psychromicrobium lacuslunae</name>
    <dbReference type="NCBI Taxonomy" id="1618207"/>
    <lineage>
        <taxon>Bacteria</taxon>
        <taxon>Bacillati</taxon>
        <taxon>Actinomycetota</taxon>
        <taxon>Actinomycetes</taxon>
        <taxon>Micrococcales</taxon>
        <taxon>Micrococcaceae</taxon>
        <taxon>Psychromicrobium</taxon>
    </lineage>
</organism>
<dbReference type="Proteomes" id="UP000061839">
    <property type="component" value="Chromosome"/>
</dbReference>
<dbReference type="PATRIC" id="fig|1618207.4.peg.2135"/>
<sequence>MSSYAYRRADWVTSPDFIKLDVQSDEEASEWAEAHQEFFPDGPVQVFKRETPEHDWELLEEVRQEDVAH</sequence>
<gene>
    <name evidence="1" type="ORF">UM93_10525</name>
</gene>
<name>A0A0D4C0E6_9MICC</name>
<dbReference type="HOGENOM" id="CLU_2766895_0_0_11"/>
<dbReference type="OrthoDB" id="9966833at2"/>
<dbReference type="EMBL" id="CP011005">
    <property type="protein sequence ID" value="AJT41841.1"/>
    <property type="molecule type" value="Genomic_DNA"/>
</dbReference>
<evidence type="ECO:0000313" key="2">
    <source>
        <dbReference type="Proteomes" id="UP000061839"/>
    </source>
</evidence>
<reference evidence="1 2" key="1">
    <citation type="journal article" date="2015" name="Genome Announc.">
        <title>Complete Genome Sequencing of Protease-Producing Novel Arthrobacter sp. Strain IHBB 11108 Using PacBio Single-Molecule Real-Time Sequencing Technology.</title>
        <authorList>
            <person name="Kiran S."/>
            <person name="Swarnkar M.K."/>
            <person name="Pal M."/>
            <person name="Thakur R."/>
            <person name="Tewari R."/>
            <person name="Singh A.K."/>
            <person name="Gulati A."/>
        </authorList>
    </citation>
    <scope>NUCLEOTIDE SEQUENCE [LARGE SCALE GENOMIC DNA]</scope>
    <source>
        <strain evidence="1 2">IHBB 11108</strain>
    </source>
</reference>
<dbReference type="AlphaFoldDB" id="A0A0D4C0E6"/>
<dbReference type="RefSeq" id="WP_045075468.1">
    <property type="nucleotide sequence ID" value="NZ_CP011005.1"/>
</dbReference>